<organism evidence="4 5">
    <name type="scientific">Micromonospora echinaurantiaca</name>
    <dbReference type="NCBI Taxonomy" id="47857"/>
    <lineage>
        <taxon>Bacteria</taxon>
        <taxon>Bacillati</taxon>
        <taxon>Actinomycetota</taxon>
        <taxon>Actinomycetes</taxon>
        <taxon>Micromonosporales</taxon>
        <taxon>Micromonosporaceae</taxon>
        <taxon>Micromonospora</taxon>
    </lineage>
</organism>
<dbReference type="GO" id="GO:0016740">
    <property type="term" value="F:transferase activity"/>
    <property type="evidence" value="ECO:0007669"/>
    <property type="project" value="UniProtKB-KW"/>
</dbReference>
<dbReference type="Gene3D" id="3.30.420.40">
    <property type="match status" value="1"/>
</dbReference>
<dbReference type="PANTHER" id="PTHR34847">
    <property type="entry name" value="NODULATION PROTEIN U"/>
    <property type="match status" value="1"/>
</dbReference>
<keyword evidence="4" id="KW-0808">Transferase</keyword>
<dbReference type="InterPro" id="IPR051338">
    <property type="entry name" value="NodU/CmcH_Carbamoyltrnsfr"/>
</dbReference>
<feature type="domain" description="Carbamoyltransferase" evidence="2">
    <location>
        <begin position="11"/>
        <end position="361"/>
    </location>
</feature>
<dbReference type="InterPro" id="IPR003696">
    <property type="entry name" value="Carbtransf_dom"/>
</dbReference>
<dbReference type="Proteomes" id="UP000198217">
    <property type="component" value="Chromosome I"/>
</dbReference>
<dbReference type="InterPro" id="IPR031730">
    <property type="entry name" value="Carbam_trans_C"/>
</dbReference>
<accession>A0A1C5HKZ9</accession>
<dbReference type="InterPro" id="IPR038152">
    <property type="entry name" value="Carbam_trans_C_sf"/>
</dbReference>
<evidence type="ECO:0000259" key="2">
    <source>
        <dbReference type="Pfam" id="PF02543"/>
    </source>
</evidence>
<dbReference type="EMBL" id="LT607750">
    <property type="protein sequence ID" value="SCG46690.1"/>
    <property type="molecule type" value="Genomic_DNA"/>
</dbReference>
<name>A0A1C5HKZ9_9ACTN</name>
<dbReference type="Pfam" id="PF16861">
    <property type="entry name" value="Carbam_trans_C"/>
    <property type="match status" value="1"/>
</dbReference>
<sequence length="579" mass="61329">MVVGVTGRQVICGLKVTHDGAVAAIDGDRLLFSVEAEKIDNRRRHAHLSDLADVAHQLALHDVDVADLVAVSVDGWVQSRDGRAGAEVVREDGSAVTLDLAGYAVLGGPGESPEALTGITGAGLTVAGRELPHTSYPHATDHALASYCTSPYARTGQPALILVWDGGMPAVLYRFDPVARSLTALGPVLGTAGALYPVFASHFAPFRVSAEQRRSLGGLGDFAQLEALLPISGKAMAYAALAEPDEAAIAVMTEQTRRLLPIEVTRGFIWSAQVLRKLAPLGLSDAAVLASFQEHLLRLLLAGLRAGPAARYAAAGEPLCLSGGCALNIKWNSAIRASGMFSDVWVPPFPNDAGSAIGAACAELIRRTGTSALTWSVFAGPAVGYGDAPPAGWTWRPCEIEEVAELLHREREPVVVLHGRAELGPRALGHRSIIAPADDPGMQDRLNRIKLREAYRPVAPICLVDRAPEVFDPGTPDPYMLFEHQVRAGWRDRVPAVVHADGSARLQTVGPDHPLLFRLLTAYHARSGVPVLCNTSANLPGRGFFPDAFSAIKWGGVRYVWCDGRLYSSGDAGAGSGPA</sequence>
<proteinExistence type="inferred from homology"/>
<dbReference type="Gene3D" id="3.90.870.20">
    <property type="entry name" value="Carbamoyltransferase, C-terminal domain"/>
    <property type="match status" value="1"/>
</dbReference>
<dbReference type="PANTHER" id="PTHR34847:SF1">
    <property type="entry name" value="NODULATION PROTEIN U"/>
    <property type="match status" value="1"/>
</dbReference>
<evidence type="ECO:0000313" key="5">
    <source>
        <dbReference type="Proteomes" id="UP000198217"/>
    </source>
</evidence>
<evidence type="ECO:0000259" key="3">
    <source>
        <dbReference type="Pfam" id="PF16861"/>
    </source>
</evidence>
<reference evidence="4 5" key="1">
    <citation type="submission" date="2016-06" db="EMBL/GenBank/DDBJ databases">
        <authorList>
            <person name="Kjaerup R.B."/>
            <person name="Dalgaard T.S."/>
            <person name="Juul-Madsen H.R."/>
        </authorList>
    </citation>
    <scope>NUCLEOTIDE SEQUENCE [LARGE SCALE GENOMIC DNA]</scope>
    <source>
        <strain evidence="4 5">DSM 43904</strain>
    </source>
</reference>
<evidence type="ECO:0000313" key="4">
    <source>
        <dbReference type="EMBL" id="SCG46690.1"/>
    </source>
</evidence>
<keyword evidence="5" id="KW-1185">Reference proteome</keyword>
<gene>
    <name evidence="4" type="ORF">GA0070609_1817</name>
</gene>
<protein>
    <submittedName>
        <fullName evidence="4">Beta-1,4-N-acetylglucosamine oligosaccharide 6-O-carbamoyltransferase NodU</fullName>
    </submittedName>
</protein>
<dbReference type="Pfam" id="PF02543">
    <property type="entry name" value="Carbam_trans_N"/>
    <property type="match status" value="1"/>
</dbReference>
<feature type="domain" description="Carbamoyltransferase C-terminal" evidence="3">
    <location>
        <begin position="411"/>
        <end position="548"/>
    </location>
</feature>
<dbReference type="AlphaFoldDB" id="A0A1C5HKZ9"/>
<comment type="similarity">
    <text evidence="1">Belongs to the NodU/CmcH family.</text>
</comment>
<evidence type="ECO:0000256" key="1">
    <source>
        <dbReference type="ARBA" id="ARBA00006129"/>
    </source>
</evidence>